<organism evidence="1 2">
    <name type="scientific">Amantichitinum ursilacus</name>
    <dbReference type="NCBI Taxonomy" id="857265"/>
    <lineage>
        <taxon>Bacteria</taxon>
        <taxon>Pseudomonadati</taxon>
        <taxon>Pseudomonadota</taxon>
        <taxon>Betaproteobacteria</taxon>
        <taxon>Neisseriales</taxon>
        <taxon>Chitinibacteraceae</taxon>
        <taxon>Amantichitinum</taxon>
    </lineage>
</organism>
<keyword evidence="2" id="KW-1185">Reference proteome</keyword>
<gene>
    <name evidence="1" type="ORF">WG78_16225</name>
</gene>
<dbReference type="EMBL" id="LAQT01000026">
    <property type="protein sequence ID" value="KPC50857.1"/>
    <property type="molecule type" value="Genomic_DNA"/>
</dbReference>
<comment type="caution">
    <text evidence="1">The sequence shown here is derived from an EMBL/GenBank/DDBJ whole genome shotgun (WGS) entry which is preliminary data.</text>
</comment>
<sequence length="80" mass="8698">MPRFGAFYVGWHALNRFSTAGQAFKRPVLLPVAKVGCRGALLPWGTRQRIGLGQIIGGTDVDPRPVKAFATDATGARRLY</sequence>
<protein>
    <submittedName>
        <fullName evidence="1">Uncharacterized protein</fullName>
    </submittedName>
</protein>
<reference evidence="1 2" key="1">
    <citation type="submission" date="2015-07" db="EMBL/GenBank/DDBJ databases">
        <title>Draft genome sequence of the Amantichitinum ursilacus IGB-41, a new chitin-degrading bacterium.</title>
        <authorList>
            <person name="Kirstahler P."/>
            <person name="Guenther M."/>
            <person name="Grumaz C."/>
            <person name="Rupp S."/>
            <person name="Zibek S."/>
            <person name="Sohn K."/>
        </authorList>
    </citation>
    <scope>NUCLEOTIDE SEQUENCE [LARGE SCALE GENOMIC DNA]</scope>
    <source>
        <strain evidence="1 2">IGB-41</strain>
    </source>
</reference>
<proteinExistence type="predicted"/>
<evidence type="ECO:0000313" key="2">
    <source>
        <dbReference type="Proteomes" id="UP000037939"/>
    </source>
</evidence>
<dbReference type="Proteomes" id="UP000037939">
    <property type="component" value="Unassembled WGS sequence"/>
</dbReference>
<evidence type="ECO:0000313" key="1">
    <source>
        <dbReference type="EMBL" id="KPC50857.1"/>
    </source>
</evidence>
<accession>A0A0N0GMG0</accession>
<dbReference type="AlphaFoldDB" id="A0A0N0GMG0"/>
<name>A0A0N0GMG0_9NEIS</name>